<comment type="caution">
    <text evidence="2">The sequence shown here is derived from an EMBL/GenBank/DDBJ whole genome shotgun (WGS) entry which is preliminary data.</text>
</comment>
<keyword evidence="3" id="KW-1185">Reference proteome</keyword>
<proteinExistence type="predicted"/>
<evidence type="ECO:0000313" key="3">
    <source>
        <dbReference type="Proteomes" id="UP001610432"/>
    </source>
</evidence>
<gene>
    <name evidence="2" type="ORF">BJX67DRAFT_379672</name>
</gene>
<dbReference type="GeneID" id="98147702"/>
<feature type="region of interest" description="Disordered" evidence="1">
    <location>
        <begin position="186"/>
        <end position="252"/>
    </location>
</feature>
<dbReference type="Proteomes" id="UP001610432">
    <property type="component" value="Unassembled WGS sequence"/>
</dbReference>
<feature type="compositionally biased region" description="Basic and acidic residues" evidence="1">
    <location>
        <begin position="216"/>
        <end position="230"/>
    </location>
</feature>
<protein>
    <submittedName>
        <fullName evidence="2">Uncharacterized protein</fullName>
    </submittedName>
</protein>
<name>A0ABR4LW79_9EURO</name>
<feature type="region of interest" description="Disordered" evidence="1">
    <location>
        <begin position="66"/>
        <end position="123"/>
    </location>
</feature>
<evidence type="ECO:0000256" key="1">
    <source>
        <dbReference type="SAM" id="MobiDB-lite"/>
    </source>
</evidence>
<feature type="compositionally biased region" description="Low complexity" evidence="1">
    <location>
        <begin position="75"/>
        <end position="101"/>
    </location>
</feature>
<accession>A0ABR4LW79</accession>
<dbReference type="RefSeq" id="XP_070887700.1">
    <property type="nucleotide sequence ID" value="XM_071032630.1"/>
</dbReference>
<organism evidence="2 3">
    <name type="scientific">Aspergillus lucknowensis</name>
    <dbReference type="NCBI Taxonomy" id="176173"/>
    <lineage>
        <taxon>Eukaryota</taxon>
        <taxon>Fungi</taxon>
        <taxon>Dikarya</taxon>
        <taxon>Ascomycota</taxon>
        <taxon>Pezizomycotina</taxon>
        <taxon>Eurotiomycetes</taxon>
        <taxon>Eurotiomycetidae</taxon>
        <taxon>Eurotiales</taxon>
        <taxon>Aspergillaceae</taxon>
        <taxon>Aspergillus</taxon>
        <taxon>Aspergillus subgen. Nidulantes</taxon>
    </lineage>
</organism>
<dbReference type="EMBL" id="JBFXLQ010000012">
    <property type="protein sequence ID" value="KAL2868721.1"/>
    <property type="molecule type" value="Genomic_DNA"/>
</dbReference>
<reference evidence="2 3" key="1">
    <citation type="submission" date="2024-07" db="EMBL/GenBank/DDBJ databases">
        <title>Section-level genome sequencing and comparative genomics of Aspergillus sections Usti and Cavernicolus.</title>
        <authorList>
            <consortium name="Lawrence Berkeley National Laboratory"/>
            <person name="Nybo J.L."/>
            <person name="Vesth T.C."/>
            <person name="Theobald S."/>
            <person name="Frisvad J.C."/>
            <person name="Larsen T.O."/>
            <person name="Kjaerboelling I."/>
            <person name="Rothschild-Mancinelli K."/>
            <person name="Lyhne E.K."/>
            <person name="Kogle M.E."/>
            <person name="Barry K."/>
            <person name="Clum A."/>
            <person name="Na H."/>
            <person name="Ledsgaard L."/>
            <person name="Lin J."/>
            <person name="Lipzen A."/>
            <person name="Kuo A."/>
            <person name="Riley R."/>
            <person name="Mondo S."/>
            <person name="Labutti K."/>
            <person name="Haridas S."/>
            <person name="Pangalinan J."/>
            <person name="Salamov A.A."/>
            <person name="Simmons B.A."/>
            <person name="Magnuson J.K."/>
            <person name="Chen J."/>
            <person name="Drula E."/>
            <person name="Henrissat B."/>
            <person name="Wiebenga A."/>
            <person name="Lubbers R.J."/>
            <person name="Gomes A.C."/>
            <person name="Macurrencykelacurrency M.R."/>
            <person name="Stajich J."/>
            <person name="Grigoriev I.V."/>
            <person name="Mortensen U.H."/>
            <person name="De Vries R.P."/>
            <person name="Baker S.E."/>
            <person name="Andersen M.R."/>
        </authorList>
    </citation>
    <scope>NUCLEOTIDE SEQUENCE [LARGE SCALE GENOMIC DNA]</scope>
    <source>
        <strain evidence="2 3">CBS 449.75</strain>
    </source>
</reference>
<feature type="compositionally biased region" description="Acidic residues" evidence="1">
    <location>
        <begin position="239"/>
        <end position="252"/>
    </location>
</feature>
<evidence type="ECO:0000313" key="2">
    <source>
        <dbReference type="EMBL" id="KAL2868721.1"/>
    </source>
</evidence>
<sequence length="252" mass="27345">MVNWKLMDNVHRVIAALLAANPGIKLDYHAMAALFGQGATYDSIEGQFRKFRKQADELRAEAEKNGISLAELPRARPVTSTTPRTPRTGRGGITKPSSSTGKGKKGASKVVGTPTKPGSKKVTGENIMEAIFIGDDESEEEEDADIKIKSETEGLVLPSIEQPDFGLPYDSSSRGIKSEGLDVFGRFAKTPSVKRGKSKPAQKDDDGDEQMVSVQDDIRHKREAAPDRSLLDLSISRNDEEDNSGTTDEEVA</sequence>